<dbReference type="Gene3D" id="3.10.180.10">
    <property type="entry name" value="2,3-Dihydroxybiphenyl 1,2-Dioxygenase, domain 1"/>
    <property type="match status" value="1"/>
</dbReference>
<dbReference type="Proteomes" id="UP001528673">
    <property type="component" value="Unassembled WGS sequence"/>
</dbReference>
<dbReference type="InterPro" id="IPR029068">
    <property type="entry name" value="Glyas_Bleomycin-R_OHBP_Dase"/>
</dbReference>
<name>A0ABT5MST2_9BURK</name>
<reference evidence="2 3" key="1">
    <citation type="submission" date="2023-02" db="EMBL/GenBank/DDBJ databases">
        <title>Bacterial whole genomic sequence of Curvibacter sp. HBC61.</title>
        <authorList>
            <person name="Le V."/>
            <person name="Ko S.-R."/>
            <person name="Ahn C.-Y."/>
            <person name="Oh H.-M."/>
        </authorList>
    </citation>
    <scope>NUCLEOTIDE SEQUENCE [LARGE SCALE GENOMIC DNA]</scope>
    <source>
        <strain evidence="2 3">HBC61</strain>
    </source>
</reference>
<dbReference type="Pfam" id="PF00903">
    <property type="entry name" value="Glyoxalase"/>
    <property type="match status" value="1"/>
</dbReference>
<dbReference type="SUPFAM" id="SSF54593">
    <property type="entry name" value="Glyoxalase/Bleomycin resistance protein/Dihydroxybiphenyl dioxygenase"/>
    <property type="match status" value="1"/>
</dbReference>
<comment type="caution">
    <text evidence="2">The sequence shown here is derived from an EMBL/GenBank/DDBJ whole genome shotgun (WGS) entry which is preliminary data.</text>
</comment>
<dbReference type="RefSeq" id="WP_273947977.1">
    <property type="nucleotide sequence ID" value="NZ_JAQSIP010000001.1"/>
</dbReference>
<protein>
    <submittedName>
        <fullName evidence="2">VOC family protein</fullName>
    </submittedName>
</protein>
<sequence>MHPADTLEIKAFVPARDFALSLAFYTDLGFELRSSGGGIAYLRAGTCSFLLQDFGDAPHAHVCQMHLLVRDVQVWYDRVVAARLVDTYGVRVTPITVQPYQMRDFSVSDPSGVCWIIGENIPGGLHV</sequence>
<feature type="domain" description="Glyoxalase/fosfomycin resistance/dioxygenase" evidence="1">
    <location>
        <begin position="13"/>
        <end position="115"/>
    </location>
</feature>
<dbReference type="InterPro" id="IPR004360">
    <property type="entry name" value="Glyas_Fos-R_dOase_dom"/>
</dbReference>
<evidence type="ECO:0000313" key="2">
    <source>
        <dbReference type="EMBL" id="MDD0837108.1"/>
    </source>
</evidence>
<evidence type="ECO:0000259" key="1">
    <source>
        <dbReference type="Pfam" id="PF00903"/>
    </source>
</evidence>
<organism evidence="2 3">
    <name type="scientific">Curvibacter cyanobacteriorum</name>
    <dbReference type="NCBI Taxonomy" id="3026422"/>
    <lineage>
        <taxon>Bacteria</taxon>
        <taxon>Pseudomonadati</taxon>
        <taxon>Pseudomonadota</taxon>
        <taxon>Betaproteobacteria</taxon>
        <taxon>Burkholderiales</taxon>
        <taxon>Comamonadaceae</taxon>
        <taxon>Curvibacter</taxon>
    </lineage>
</organism>
<dbReference type="EMBL" id="JAQSIP010000001">
    <property type="protein sequence ID" value="MDD0837108.1"/>
    <property type="molecule type" value="Genomic_DNA"/>
</dbReference>
<evidence type="ECO:0000313" key="3">
    <source>
        <dbReference type="Proteomes" id="UP001528673"/>
    </source>
</evidence>
<keyword evidence="3" id="KW-1185">Reference proteome</keyword>
<dbReference type="CDD" id="cd08356">
    <property type="entry name" value="VOC_CChe_VCA0619_like"/>
    <property type="match status" value="1"/>
</dbReference>
<proteinExistence type="predicted"/>
<gene>
    <name evidence="2" type="ORF">PSQ40_00845</name>
</gene>
<accession>A0ABT5MST2</accession>